<dbReference type="HOGENOM" id="CLU_2396820_0_0_9"/>
<keyword evidence="3" id="KW-1185">Reference proteome</keyword>
<reference evidence="2 3" key="1">
    <citation type="journal article" date="2014" name="PLoS ONE">
        <title>How to Kill the Honey Bee Larva: Genomic Potential and Virulence Mechanisms of Paenibacillus larvae.</title>
        <authorList>
            <person name="Djukic M."/>
            <person name="Brzuszkiewicz E."/>
            <person name="Funfhaus A."/>
            <person name="Voss J."/>
            <person name="Gollnow K."/>
            <person name="Poppinga L."/>
            <person name="Liesegang H."/>
            <person name="Garcia-Gonzalez E."/>
            <person name="Genersch E."/>
            <person name="Daniel R."/>
        </authorList>
    </citation>
    <scope>NUCLEOTIDE SEQUENCE [LARGE SCALE GENOMIC DNA]</scope>
    <source>
        <strain evidence="2 3">DSM 25430</strain>
    </source>
</reference>
<dbReference type="InterPro" id="IPR021027">
    <property type="entry name" value="Transposase_put_HTH"/>
</dbReference>
<organism evidence="2 3">
    <name type="scientific">Paenibacillus larvae subsp. larvae DSM 25430</name>
    <dbReference type="NCBI Taxonomy" id="697284"/>
    <lineage>
        <taxon>Bacteria</taxon>
        <taxon>Bacillati</taxon>
        <taxon>Bacillota</taxon>
        <taxon>Bacilli</taxon>
        <taxon>Bacillales</taxon>
        <taxon>Paenibacillaceae</taxon>
        <taxon>Paenibacillus</taxon>
    </lineage>
</organism>
<dbReference type="EMBL" id="CP003355">
    <property type="protein sequence ID" value="AHD04423.1"/>
    <property type="molecule type" value="Genomic_DNA"/>
</dbReference>
<name>V9W2Q5_9BACL</name>
<dbReference type="Pfam" id="PF12323">
    <property type="entry name" value="HTH_OrfB_IS605"/>
    <property type="match status" value="1"/>
</dbReference>
<dbReference type="eggNOG" id="COG0675">
    <property type="taxonomic scope" value="Bacteria"/>
</dbReference>
<dbReference type="AlphaFoldDB" id="V9W2Q5"/>
<dbReference type="Proteomes" id="UP000029431">
    <property type="component" value="Chromosome"/>
</dbReference>
<dbReference type="KEGG" id="plv:ERIC2_c05780"/>
<protein>
    <submittedName>
        <fullName evidence="2">Transposase, IS605 family</fullName>
    </submittedName>
</protein>
<accession>V9W2Q5</accession>
<evidence type="ECO:0000259" key="1">
    <source>
        <dbReference type="Pfam" id="PF12323"/>
    </source>
</evidence>
<evidence type="ECO:0000313" key="2">
    <source>
        <dbReference type="EMBL" id="AHD04423.1"/>
    </source>
</evidence>
<evidence type="ECO:0000313" key="3">
    <source>
        <dbReference type="Proteomes" id="UP000029431"/>
    </source>
</evidence>
<feature type="domain" description="Transposase putative helix-turn-helix" evidence="1">
    <location>
        <begin position="22"/>
        <end position="67"/>
    </location>
</feature>
<gene>
    <name evidence="2" type="ORF">ERIC2_c05780</name>
</gene>
<sequence>MFSFIKTYALLYNGIEKRWFDMANKAYKFRLYPTPLQEQLPAKTFGYVRFVYNEILAERKETYEQFKDDKKFQQPHPMWSFFKSISVYHKLHE</sequence>
<proteinExistence type="predicted"/>